<dbReference type="EMBL" id="JSWE01000096">
    <property type="protein sequence ID" value="KIE05418.1"/>
    <property type="molecule type" value="Genomic_DNA"/>
</dbReference>
<organism evidence="2 3">
    <name type="scientific">Candidatus Jidaibacter acanthamoebae</name>
    <dbReference type="NCBI Taxonomy" id="86105"/>
    <lineage>
        <taxon>Bacteria</taxon>
        <taxon>Pseudomonadati</taxon>
        <taxon>Pseudomonadota</taxon>
        <taxon>Alphaproteobacteria</taxon>
        <taxon>Rickettsiales</taxon>
        <taxon>Candidatus Midichloriaceae</taxon>
        <taxon>Candidatus Jidaibacter</taxon>
    </lineage>
</organism>
<accession>A0A0C1QMZ4</accession>
<sequence>MMKINKLVIVLLLLLISATANAVERIGDNILSNTPNSGYVSIPHNDSTSKPTDTSYPFKVTKKVDIKEYSVQSCKDLPLNFYNCSVSICYEKAPFGKIYRKVAGIDNGKCKYIERVENFGGINCAFPNDNLVEISNILKKHYISLYDNSVQLNDEETSQLKEIYKAYCEVLPSSSFTKVMTMNNNLGKNELSEIVEFTKLNANQNNTVKSETKPITQNDPEFKEGEIRSIMFTNSEAKGILAAVESFINLSKLKNQIAKIGSIEEAKKELTSFYLNSIIYLSNQSWSVWLNNYKVQEKSLGGVLVDKVNNDSVEFIWKTANLDVISPEWQLRLIKDGEYYKSKDNRIKIKNDNAENATIHFILKPNQTFVVDTLSIIEGKIRKN</sequence>
<keyword evidence="1" id="KW-0732">Signal</keyword>
<reference evidence="2 3" key="1">
    <citation type="submission" date="2014-11" db="EMBL/GenBank/DDBJ databases">
        <title>A Rickettsiales Symbiont of Amoebae With Ancient Features.</title>
        <authorList>
            <person name="Schulz F."/>
            <person name="Martijn J."/>
            <person name="Wascher F."/>
            <person name="Kostanjsek R."/>
            <person name="Ettema T.J."/>
            <person name="Horn M."/>
        </authorList>
    </citation>
    <scope>NUCLEOTIDE SEQUENCE [LARGE SCALE GENOMIC DNA]</scope>
    <source>
        <strain evidence="2 3">UWC36</strain>
    </source>
</reference>
<dbReference type="AlphaFoldDB" id="A0A0C1QMZ4"/>
<feature type="signal peptide" evidence="1">
    <location>
        <begin position="1"/>
        <end position="22"/>
    </location>
</feature>
<gene>
    <name evidence="2" type="ORF">NF27_DT01920</name>
</gene>
<protein>
    <submittedName>
        <fullName evidence="2">Uncharacterized protein</fullName>
    </submittedName>
</protein>
<evidence type="ECO:0000313" key="3">
    <source>
        <dbReference type="Proteomes" id="UP000031258"/>
    </source>
</evidence>
<name>A0A0C1QMZ4_9RICK</name>
<evidence type="ECO:0000256" key="1">
    <source>
        <dbReference type="SAM" id="SignalP"/>
    </source>
</evidence>
<keyword evidence="3" id="KW-1185">Reference proteome</keyword>
<proteinExistence type="predicted"/>
<comment type="caution">
    <text evidence="2">The sequence shown here is derived from an EMBL/GenBank/DDBJ whole genome shotgun (WGS) entry which is preliminary data.</text>
</comment>
<dbReference type="STRING" id="86105.NF27_DT01920"/>
<feature type="chain" id="PRO_5002137520" evidence="1">
    <location>
        <begin position="23"/>
        <end position="384"/>
    </location>
</feature>
<dbReference type="Proteomes" id="UP000031258">
    <property type="component" value="Unassembled WGS sequence"/>
</dbReference>
<evidence type="ECO:0000313" key="2">
    <source>
        <dbReference type="EMBL" id="KIE05418.1"/>
    </source>
</evidence>